<name>A0A4U0TVG4_9PEZI</name>
<evidence type="ECO:0000313" key="3">
    <source>
        <dbReference type="Proteomes" id="UP000308549"/>
    </source>
</evidence>
<organism evidence="2 3">
    <name type="scientific">Salinomyces thailandicus</name>
    <dbReference type="NCBI Taxonomy" id="706561"/>
    <lineage>
        <taxon>Eukaryota</taxon>
        <taxon>Fungi</taxon>
        <taxon>Dikarya</taxon>
        <taxon>Ascomycota</taxon>
        <taxon>Pezizomycotina</taxon>
        <taxon>Dothideomycetes</taxon>
        <taxon>Dothideomycetidae</taxon>
        <taxon>Mycosphaerellales</taxon>
        <taxon>Teratosphaeriaceae</taxon>
        <taxon>Salinomyces</taxon>
    </lineage>
</organism>
<gene>
    <name evidence="2" type="ORF">B0A50_05132</name>
</gene>
<keyword evidence="3" id="KW-1185">Reference proteome</keyword>
<dbReference type="AlphaFoldDB" id="A0A4U0TVG4"/>
<comment type="caution">
    <text evidence="2">The sequence shown here is derived from an EMBL/GenBank/DDBJ whole genome shotgun (WGS) entry which is preliminary data.</text>
</comment>
<feature type="compositionally biased region" description="Low complexity" evidence="1">
    <location>
        <begin position="87"/>
        <end position="101"/>
    </location>
</feature>
<feature type="compositionally biased region" description="Basic and acidic residues" evidence="1">
    <location>
        <begin position="141"/>
        <end position="158"/>
    </location>
</feature>
<protein>
    <submittedName>
        <fullName evidence="2">Uncharacterized protein</fullName>
    </submittedName>
</protein>
<reference evidence="2 3" key="1">
    <citation type="submission" date="2017-03" db="EMBL/GenBank/DDBJ databases">
        <title>Genomes of endolithic fungi from Antarctica.</title>
        <authorList>
            <person name="Coleine C."/>
            <person name="Masonjones S."/>
            <person name="Stajich J.E."/>
        </authorList>
    </citation>
    <scope>NUCLEOTIDE SEQUENCE [LARGE SCALE GENOMIC DNA]</scope>
    <source>
        <strain evidence="2 3">CCFEE 6315</strain>
    </source>
</reference>
<evidence type="ECO:0000256" key="1">
    <source>
        <dbReference type="SAM" id="MobiDB-lite"/>
    </source>
</evidence>
<evidence type="ECO:0000313" key="2">
    <source>
        <dbReference type="EMBL" id="TKA26353.1"/>
    </source>
</evidence>
<feature type="compositionally biased region" description="Polar residues" evidence="1">
    <location>
        <begin position="120"/>
        <end position="136"/>
    </location>
</feature>
<dbReference type="EMBL" id="NAJL01000029">
    <property type="protein sequence ID" value="TKA26353.1"/>
    <property type="molecule type" value="Genomic_DNA"/>
</dbReference>
<dbReference type="Proteomes" id="UP000308549">
    <property type="component" value="Unassembled WGS sequence"/>
</dbReference>
<feature type="region of interest" description="Disordered" evidence="1">
    <location>
        <begin position="52"/>
        <end position="166"/>
    </location>
</feature>
<sequence length="166" mass="18011">MAHQHTCLDPQQQGQDGICLACRAYVLNHVGTAHQVQSDLRWFRQSLATAPTSPYSWADNSRFGKQGGIAPPAQHPYPTTLDMPSIAANSSVSSQGASDQSFMPAQTTGWSLGRPAQKQPVGQSGKSGSMLNQSAQAPIVGRDDNTHRSSKEREEGSKRPRRRSKK</sequence>
<proteinExistence type="predicted"/>
<accession>A0A4U0TVG4</accession>